<keyword evidence="1" id="KW-1133">Transmembrane helix</keyword>
<sequence length="111" mass="12751">MFSAFEKIKDWNETTKYYNKMFKGRLSRKLVLVSIYVIIVVELSSILLFLYGNFSLINSESKIVLQYAFVTSAILLLVLLCGLRIAKDYQGAAQIGIYFLISIFGLYLMEL</sequence>
<gene>
    <name evidence="2" type="ORF">A9Q93_02560</name>
</gene>
<protein>
    <submittedName>
        <fullName evidence="2">Uncharacterized protein</fullName>
    </submittedName>
</protein>
<comment type="caution">
    <text evidence="2">The sequence shown here is derived from an EMBL/GenBank/DDBJ whole genome shotgun (WGS) entry which is preliminary data.</text>
</comment>
<feature type="transmembrane region" description="Helical" evidence="1">
    <location>
        <begin position="63"/>
        <end position="85"/>
    </location>
</feature>
<keyword evidence="1" id="KW-0812">Transmembrane</keyword>
<evidence type="ECO:0000313" key="3">
    <source>
        <dbReference type="Proteomes" id="UP000196102"/>
    </source>
</evidence>
<dbReference type="EMBL" id="MAAX01000042">
    <property type="protein sequence ID" value="OUS19207.1"/>
    <property type="molecule type" value="Genomic_DNA"/>
</dbReference>
<dbReference type="AlphaFoldDB" id="A0A1Z8B9K5"/>
<reference evidence="2 3" key="1">
    <citation type="journal article" date="2017" name="Proc. Natl. Acad. Sci. U.S.A.">
        <title>Simulation of Deepwater Horizon oil plume reveals substrate specialization within a complex community of hydrocarbon-degraders.</title>
        <authorList>
            <person name="Hu P."/>
            <person name="Dubinsky E.A."/>
            <person name="Probst A.J."/>
            <person name="Wang J."/>
            <person name="Sieber C.M.K."/>
            <person name="Tom L.M."/>
            <person name="Gardinali P."/>
            <person name="Banfield J.F."/>
            <person name="Atlas R.M."/>
            <person name="Andersen G.L."/>
        </authorList>
    </citation>
    <scope>NUCLEOTIDE SEQUENCE [LARGE SCALE GENOMIC DNA]</scope>
    <source>
        <strain evidence="2">35_9_T64</strain>
    </source>
</reference>
<dbReference type="Proteomes" id="UP000196102">
    <property type="component" value="Unassembled WGS sequence"/>
</dbReference>
<feature type="transmembrane region" description="Helical" evidence="1">
    <location>
        <begin position="92"/>
        <end position="109"/>
    </location>
</feature>
<evidence type="ECO:0000313" key="2">
    <source>
        <dbReference type="EMBL" id="OUS19207.1"/>
    </source>
</evidence>
<name>A0A1Z8B9K5_9FLAO</name>
<organism evidence="2 3">
    <name type="scientific">Nonlabens dokdonensis</name>
    <dbReference type="NCBI Taxonomy" id="328515"/>
    <lineage>
        <taxon>Bacteria</taxon>
        <taxon>Pseudomonadati</taxon>
        <taxon>Bacteroidota</taxon>
        <taxon>Flavobacteriia</taxon>
        <taxon>Flavobacteriales</taxon>
        <taxon>Flavobacteriaceae</taxon>
        <taxon>Nonlabens</taxon>
    </lineage>
</organism>
<proteinExistence type="predicted"/>
<feature type="transmembrane region" description="Helical" evidence="1">
    <location>
        <begin position="30"/>
        <end position="51"/>
    </location>
</feature>
<keyword evidence="1" id="KW-0472">Membrane</keyword>
<evidence type="ECO:0000256" key="1">
    <source>
        <dbReference type="SAM" id="Phobius"/>
    </source>
</evidence>
<accession>A0A1Z8B9K5</accession>